<evidence type="ECO:0000313" key="2">
    <source>
        <dbReference type="EMBL" id="QIR16520.1"/>
    </source>
</evidence>
<dbReference type="EMBL" id="CP050315">
    <property type="protein sequence ID" value="QIR16520.1"/>
    <property type="molecule type" value="Genomic_DNA"/>
</dbReference>
<evidence type="ECO:0000313" key="3">
    <source>
        <dbReference type="Proteomes" id="UP000502608"/>
    </source>
</evidence>
<reference evidence="2 3" key="1">
    <citation type="submission" date="2020-03" db="EMBL/GenBank/DDBJ databases">
        <title>Complete genome sequence of Shewanella sp.</title>
        <authorList>
            <person name="Kim Y.-S."/>
            <person name="Kim S.-J."/>
            <person name="Jung H.-K."/>
            <person name="Kim K.-H."/>
        </authorList>
    </citation>
    <scope>NUCLEOTIDE SEQUENCE [LARGE SCALE GENOMIC DNA]</scope>
    <source>
        <strain evidence="2 3">PN3F2</strain>
        <plasmid evidence="2 3">pPN3F2_2</plasmid>
    </source>
</reference>
<keyword evidence="1" id="KW-1133">Transmembrane helix</keyword>
<dbReference type="RefSeq" id="WP_167680348.1">
    <property type="nucleotide sequence ID" value="NZ_CP050315.1"/>
</dbReference>
<proteinExistence type="predicted"/>
<sequence>MSANIEAGNYPNHDDYTDDIEFVINDQQSGLDDVDEIDVDMVMPQKKEAAQEVAAEHNSGKTGKKKLTKNQLALYVVIGVVVLFALLLFLQMPSTPSTPAAKKSGGFQATEVNETVAAPVKAEVILELEQEIVDLRNELKSTRASANEAFESIAVTIKNLQESNREIVAQVVEIKTSYDELLSNGNNKFVDQSKKLNAIQSEFRAGLAKVTQELKAFKEEQNNKLDISKRKQYEVISVVAGKALIREIESGKELKIQKGTELNGFGAISDIAITGCITFDSGERYTPIKGRCL</sequence>
<keyword evidence="1" id="KW-0472">Membrane</keyword>
<dbReference type="AlphaFoldDB" id="A0A6G9QPK1"/>
<evidence type="ECO:0000256" key="1">
    <source>
        <dbReference type="SAM" id="Phobius"/>
    </source>
</evidence>
<dbReference type="KEGG" id="saes:HBH39_18765"/>
<feature type="transmembrane region" description="Helical" evidence="1">
    <location>
        <begin position="72"/>
        <end position="90"/>
    </location>
</feature>
<accession>A0A6G9QPK1</accession>
<protein>
    <submittedName>
        <fullName evidence="2">Coiled-coil domain-containing protein 22</fullName>
    </submittedName>
</protein>
<dbReference type="Proteomes" id="UP000502608">
    <property type="component" value="Plasmid pPN3F2_2"/>
</dbReference>
<gene>
    <name evidence="2" type="ORF">HBH39_18765</name>
</gene>
<keyword evidence="1" id="KW-0812">Transmembrane</keyword>
<name>A0A6G9QPK1_9GAMM</name>
<keyword evidence="3" id="KW-1185">Reference proteome</keyword>
<organism evidence="2 3">
    <name type="scientific">Shewanella aestuarii</name>
    <dbReference type="NCBI Taxonomy" id="1028752"/>
    <lineage>
        <taxon>Bacteria</taxon>
        <taxon>Pseudomonadati</taxon>
        <taxon>Pseudomonadota</taxon>
        <taxon>Gammaproteobacteria</taxon>
        <taxon>Alteromonadales</taxon>
        <taxon>Shewanellaceae</taxon>
        <taxon>Shewanella</taxon>
    </lineage>
</organism>
<geneLocation type="plasmid" evidence="2 3">
    <name>pPN3F2_2</name>
</geneLocation>
<keyword evidence="2" id="KW-0614">Plasmid</keyword>